<evidence type="ECO:0000256" key="2">
    <source>
        <dbReference type="SAM" id="MobiDB-lite"/>
    </source>
</evidence>
<dbReference type="Pfam" id="PF20241">
    <property type="entry name" value="DUF6598"/>
    <property type="match status" value="1"/>
</dbReference>
<evidence type="ECO:0000256" key="1">
    <source>
        <dbReference type="RuleBase" id="RU004915"/>
    </source>
</evidence>
<proteinExistence type="inferred from homology"/>
<feature type="region of interest" description="Disordered" evidence="2">
    <location>
        <begin position="1"/>
        <end position="60"/>
    </location>
</feature>
<evidence type="ECO:0000313" key="4">
    <source>
        <dbReference type="EMBL" id="RCV37177.1"/>
    </source>
</evidence>
<gene>
    <name evidence="4" type="ORF">SETIT_8G042100v2</name>
</gene>
<dbReference type="InterPro" id="IPR016138">
    <property type="entry name" value="Ribosome_inactivat_prot_sub1"/>
</dbReference>
<accession>A0A368S3Z1</accession>
<dbReference type="Gene3D" id="3.40.420.10">
    <property type="entry name" value="Ricin (A subunit), domain 1"/>
    <property type="match status" value="2"/>
</dbReference>
<comment type="similarity">
    <text evidence="1">Belongs to the ribosome-inactivating protein family.</text>
</comment>
<name>A0A368S3Z1_SETIT</name>
<protein>
    <recommendedName>
        <fullName evidence="3">DUF6598 domain-containing protein</fullName>
    </recommendedName>
</protein>
<reference evidence="4" key="1">
    <citation type="journal article" date="2012" name="Nat. Biotechnol.">
        <title>Reference genome sequence of the model plant Setaria.</title>
        <authorList>
            <person name="Bennetzen J.L."/>
            <person name="Schmutz J."/>
            <person name="Wang H."/>
            <person name="Percifield R."/>
            <person name="Hawkins J."/>
            <person name="Pontaroli A.C."/>
            <person name="Estep M."/>
            <person name="Feng L."/>
            <person name="Vaughn J.N."/>
            <person name="Grimwood J."/>
            <person name="Jenkins J."/>
            <person name="Barry K."/>
            <person name="Lindquist E."/>
            <person name="Hellsten U."/>
            <person name="Deshpande S."/>
            <person name="Wang X."/>
            <person name="Wu X."/>
            <person name="Mitros T."/>
            <person name="Triplett J."/>
            <person name="Yang X."/>
            <person name="Ye C.Y."/>
            <person name="Mauro-Herrera M."/>
            <person name="Wang L."/>
            <person name="Li P."/>
            <person name="Sharma M."/>
            <person name="Sharma R."/>
            <person name="Ronald P.C."/>
            <person name="Panaud O."/>
            <person name="Kellogg E.A."/>
            <person name="Brutnell T.P."/>
            <person name="Doust A.N."/>
            <person name="Tuskan G.A."/>
            <person name="Rokhsar D."/>
            <person name="Devos K.M."/>
        </authorList>
    </citation>
    <scope>NUCLEOTIDE SEQUENCE [LARGE SCALE GENOMIC DNA]</scope>
    <source>
        <strain evidence="4">Yugu1</strain>
    </source>
</reference>
<dbReference type="PANTHER" id="PTHR33453:SF40">
    <property type="entry name" value="RRNA N-GLYCOSYLASE"/>
    <property type="match status" value="1"/>
</dbReference>
<dbReference type="InterPro" id="IPR046533">
    <property type="entry name" value="DUF6598"/>
</dbReference>
<keyword evidence="1" id="KW-0378">Hydrolase</keyword>
<dbReference type="Pfam" id="PF00161">
    <property type="entry name" value="RIP"/>
    <property type="match status" value="2"/>
</dbReference>
<feature type="compositionally biased region" description="Basic residues" evidence="2">
    <location>
        <begin position="1"/>
        <end position="13"/>
    </location>
</feature>
<feature type="domain" description="DUF6598" evidence="3">
    <location>
        <begin position="347"/>
        <end position="564"/>
    </location>
</feature>
<keyword evidence="1" id="KW-0611">Plant defense</keyword>
<dbReference type="GO" id="GO:0030598">
    <property type="term" value="F:rRNA N-glycosylase activity"/>
    <property type="evidence" value="ECO:0007669"/>
    <property type="project" value="UniProtKB-EC"/>
</dbReference>
<evidence type="ECO:0000259" key="3">
    <source>
        <dbReference type="Pfam" id="PF20241"/>
    </source>
</evidence>
<dbReference type="EMBL" id="CM003535">
    <property type="protein sequence ID" value="RCV37177.1"/>
    <property type="molecule type" value="Genomic_DNA"/>
</dbReference>
<dbReference type="GO" id="GO:0006952">
    <property type="term" value="P:defense response"/>
    <property type="evidence" value="ECO:0007669"/>
    <property type="project" value="UniProtKB-KW"/>
</dbReference>
<dbReference type="SUPFAM" id="SSF56371">
    <property type="entry name" value="Ribosome inactivating proteins (RIP)"/>
    <property type="match status" value="2"/>
</dbReference>
<dbReference type="PANTHER" id="PTHR33453">
    <property type="match status" value="1"/>
</dbReference>
<dbReference type="InterPro" id="IPR001574">
    <property type="entry name" value="Ribosome_inactivat_prot"/>
</dbReference>
<dbReference type="OrthoDB" id="694753at2759"/>
<dbReference type="AlphaFoldDB" id="A0A368S3Z1"/>
<keyword evidence="1" id="KW-0800">Toxin</keyword>
<dbReference type="STRING" id="4555.A0A368S3Z1"/>
<comment type="catalytic activity">
    <reaction evidence="1">
        <text>Endohydrolysis of the N-glycosidic bond at one specific adenosine on the 28S rRNA.</text>
        <dbReference type="EC" id="3.2.2.22"/>
    </reaction>
</comment>
<dbReference type="InterPro" id="IPR036041">
    <property type="entry name" value="Ribosome-inact_prot_sf"/>
</dbReference>
<dbReference type="GO" id="GO:0017148">
    <property type="term" value="P:negative regulation of translation"/>
    <property type="evidence" value="ECO:0007669"/>
    <property type="project" value="UniProtKB-KW"/>
</dbReference>
<sequence>MDSTRKKGARQRRGATAGGAARGGSKQHCSASGAFPHNGAGPSRSSGGQIDEPPPQNRRQFKVKNVEYTIGDALSFTEFIMDLRRILAEHNKDREDILDRIELENLQSSRQHPVLAKLHGEPWSWLHVKLQVKTRWTTTLIMRVDSLYVCGFMDQNGKLYRLIDSKTASEAIIPRRHHNDIEDLDWTVSYKSMLGATDDEIVHKLTNAGLGRDFAMKAVRRLSGPRHPNDEVTGMTNGKLALGGLIVLVCESARLNPLHDSFARGWSTGDGFSEELMRKYVWGYYGKTSGKLRKWKSENYANLNPIPQLQAMHLVLNAPPFQSCTGHGRPLVELLAVHANLSVVDTKIIVFDGKRGQIIYKHAKQGEEGRMVDLVLTGPYRGISAYASFTIKVDIPKANPARFEWDCYDQSNADKVDAVNPSYGEIKDKDGKLLAEVTYAVMSDALEATVQQVMLRLKDGHTLNDVHGEIKARIDGFKVGSILFKPTQGAGQCFSPAGDSWFLLQLARNVVAVPCGKVLHIEVDLKTEASNDQGPMPLEVNLKFDNGTLSQSSLDDNGNEVKVDIAWYPEVKEMSRNVATFPIEDVATFERSITTLRRTLANNPDSGDILDSLPSTLQEHPLLARNCRARWLRIKLQVAGEEGMSSATLFVQDNNLYCLGFMNQNEVCYELSNPRDWKLPSQYNAVPLDWGLTYESILNVRDEEVEGRLDSMRLGKTFAADAVRVLSRFSPDEADGDDASARRALAGLIVMVCESARMNPLHKTIADGWNTGARFTKQLMAYIEHWELISIALLDWKDERYGRWTMDPKLADITGVKGPTDALDVIHLVRNFTVEERELQLSYGS</sequence>
<dbReference type="GO" id="GO:0090729">
    <property type="term" value="F:toxin activity"/>
    <property type="evidence" value="ECO:0007669"/>
    <property type="project" value="UniProtKB-KW"/>
</dbReference>
<keyword evidence="1" id="KW-0652">Protein synthesis inhibitor</keyword>
<organism evidence="4">
    <name type="scientific">Setaria italica</name>
    <name type="common">Foxtail millet</name>
    <name type="synonym">Panicum italicum</name>
    <dbReference type="NCBI Taxonomy" id="4555"/>
    <lineage>
        <taxon>Eukaryota</taxon>
        <taxon>Viridiplantae</taxon>
        <taxon>Streptophyta</taxon>
        <taxon>Embryophyta</taxon>
        <taxon>Tracheophyta</taxon>
        <taxon>Spermatophyta</taxon>
        <taxon>Magnoliopsida</taxon>
        <taxon>Liliopsida</taxon>
        <taxon>Poales</taxon>
        <taxon>Poaceae</taxon>
        <taxon>PACMAD clade</taxon>
        <taxon>Panicoideae</taxon>
        <taxon>Panicodae</taxon>
        <taxon>Paniceae</taxon>
        <taxon>Cenchrinae</taxon>
        <taxon>Setaria</taxon>
    </lineage>
</organism>
<reference evidence="4" key="2">
    <citation type="submission" date="2015-07" db="EMBL/GenBank/DDBJ databases">
        <authorList>
            <person name="Noorani M."/>
        </authorList>
    </citation>
    <scope>NUCLEOTIDE SEQUENCE</scope>
    <source>
        <strain evidence="4">Yugu1</strain>
    </source>
</reference>